<dbReference type="Proteomes" id="UP000051054">
    <property type="component" value="Unassembled WGS sequence"/>
</dbReference>
<feature type="domain" description="DNA methylase N-4/N-6" evidence="5">
    <location>
        <begin position="29"/>
        <end position="243"/>
    </location>
</feature>
<protein>
    <recommendedName>
        <fullName evidence="4">Methyltransferase</fullName>
        <ecNumber evidence="4">2.1.1.-</ecNumber>
    </recommendedName>
</protein>
<keyword evidence="7" id="KW-1185">Reference proteome</keyword>
<dbReference type="GO" id="GO:0008170">
    <property type="term" value="F:N-methyltransferase activity"/>
    <property type="evidence" value="ECO:0007669"/>
    <property type="project" value="InterPro"/>
</dbReference>
<dbReference type="PATRIC" id="fig|1423755.3.peg.1267"/>
<reference evidence="6 7" key="1">
    <citation type="journal article" date="2015" name="Genome Announc.">
        <title>Expanding the biotechnology potential of lactobacilli through comparative genomics of 213 strains and associated genera.</title>
        <authorList>
            <person name="Sun Z."/>
            <person name="Harris H.M."/>
            <person name="McCann A."/>
            <person name="Guo C."/>
            <person name="Argimon S."/>
            <person name="Zhang W."/>
            <person name="Yang X."/>
            <person name="Jeffery I.B."/>
            <person name="Cooney J.C."/>
            <person name="Kagawa T.F."/>
            <person name="Liu W."/>
            <person name="Song Y."/>
            <person name="Salvetti E."/>
            <person name="Wrobel A."/>
            <person name="Rasinkangas P."/>
            <person name="Parkhill J."/>
            <person name="Rea M.C."/>
            <person name="O'Sullivan O."/>
            <person name="Ritari J."/>
            <person name="Douillard F.P."/>
            <person name="Paul Ross R."/>
            <person name="Yang R."/>
            <person name="Briner A.E."/>
            <person name="Felis G.E."/>
            <person name="de Vos W.M."/>
            <person name="Barrangou R."/>
            <person name="Klaenhammer T.R."/>
            <person name="Caufield P.W."/>
            <person name="Cui Y."/>
            <person name="Zhang H."/>
            <person name="O'Toole P.W."/>
        </authorList>
    </citation>
    <scope>NUCLEOTIDE SEQUENCE [LARGE SCALE GENOMIC DNA]</scope>
    <source>
        <strain evidence="6 7">DSM 18933</strain>
    </source>
</reference>
<dbReference type="SUPFAM" id="SSF53335">
    <property type="entry name" value="S-adenosyl-L-methionine-dependent methyltransferases"/>
    <property type="match status" value="1"/>
</dbReference>
<keyword evidence="2 6" id="KW-0808">Transferase</keyword>
<dbReference type="InterPro" id="IPR002941">
    <property type="entry name" value="DNA_methylase_N4/N6"/>
</dbReference>
<evidence type="ECO:0000259" key="5">
    <source>
        <dbReference type="Pfam" id="PF01555"/>
    </source>
</evidence>
<dbReference type="GO" id="GO:0009307">
    <property type="term" value="P:DNA restriction-modification system"/>
    <property type="evidence" value="ECO:0007669"/>
    <property type="project" value="UniProtKB-KW"/>
</dbReference>
<evidence type="ECO:0000256" key="2">
    <source>
        <dbReference type="ARBA" id="ARBA00022679"/>
    </source>
</evidence>
<dbReference type="Pfam" id="PF01555">
    <property type="entry name" value="N6_N4_Mtase"/>
    <property type="match status" value="1"/>
</dbReference>
<dbReference type="GO" id="GO:0009007">
    <property type="term" value="F:site-specific DNA-methyltransferase (adenine-specific) activity"/>
    <property type="evidence" value="ECO:0007669"/>
    <property type="project" value="TreeGrafter"/>
</dbReference>
<keyword evidence="1 6" id="KW-0489">Methyltransferase</keyword>
<dbReference type="InterPro" id="IPR001091">
    <property type="entry name" value="RM_Methyltransferase"/>
</dbReference>
<evidence type="ECO:0000313" key="7">
    <source>
        <dbReference type="Proteomes" id="UP000051054"/>
    </source>
</evidence>
<dbReference type="PANTHER" id="PTHR13370:SF3">
    <property type="entry name" value="TRNA (GUANINE(10)-N2)-METHYLTRANSFERASE HOMOLOG"/>
    <property type="match status" value="1"/>
</dbReference>
<dbReference type="STRING" id="1423755.FC40_GL001200"/>
<comment type="similarity">
    <text evidence="4">Belongs to the N(4)/N(6)-methyltransferase family.</text>
</comment>
<evidence type="ECO:0000256" key="1">
    <source>
        <dbReference type="ARBA" id="ARBA00022603"/>
    </source>
</evidence>
<keyword evidence="3" id="KW-0680">Restriction system</keyword>
<evidence type="ECO:0000256" key="3">
    <source>
        <dbReference type="ARBA" id="ARBA00022747"/>
    </source>
</evidence>
<accession>A0A0R1WHJ3</accession>
<evidence type="ECO:0000256" key="4">
    <source>
        <dbReference type="RuleBase" id="RU362026"/>
    </source>
</evidence>
<dbReference type="GO" id="GO:0032259">
    <property type="term" value="P:methylation"/>
    <property type="evidence" value="ECO:0007669"/>
    <property type="project" value="UniProtKB-KW"/>
</dbReference>
<dbReference type="EMBL" id="AZGD01000107">
    <property type="protein sequence ID" value="KRM17303.1"/>
    <property type="molecule type" value="Genomic_DNA"/>
</dbReference>
<gene>
    <name evidence="6" type="ORF">FC40_GL001200</name>
</gene>
<organism evidence="6 7">
    <name type="scientific">Ligilactobacillus hayakitensis DSM 18933 = JCM 14209</name>
    <dbReference type="NCBI Taxonomy" id="1423755"/>
    <lineage>
        <taxon>Bacteria</taxon>
        <taxon>Bacillati</taxon>
        <taxon>Bacillota</taxon>
        <taxon>Bacilli</taxon>
        <taxon>Lactobacillales</taxon>
        <taxon>Lactobacillaceae</taxon>
        <taxon>Ligilactobacillus</taxon>
    </lineage>
</organism>
<evidence type="ECO:0000313" key="6">
    <source>
        <dbReference type="EMBL" id="KRM17303.1"/>
    </source>
</evidence>
<dbReference type="GO" id="GO:0003677">
    <property type="term" value="F:DNA binding"/>
    <property type="evidence" value="ECO:0007669"/>
    <property type="project" value="InterPro"/>
</dbReference>
<dbReference type="PRINTS" id="PR00508">
    <property type="entry name" value="S21N4MTFRASE"/>
</dbReference>
<dbReference type="Gene3D" id="3.40.50.150">
    <property type="entry name" value="Vaccinia Virus protein VP39"/>
    <property type="match status" value="1"/>
</dbReference>
<sequence>MKKIYSDNLSTLIHGDAIEYLRSLPDKSVDIVMTDPPYFLSNGGFSNRGGKRVSVNKGDWDKPKGTDVVGFYEEFLRQVKRVLTDDGAIMIFGNLHSIFIIGYLFRKLDFKIINNIIWQKANPAPNLSRRMFTHSTEMIIWAKKPQGKHVFNYDLMRQINGGKQMKDVWRTPVINRSERRFGKHPTQKPLALMLRMLQACATTRSKVIDPFVGSGTTVVAGKLLGIKVIGVDQQAEYLEIAKQRLADYQNEKIGNIK</sequence>
<dbReference type="eggNOG" id="COG2189">
    <property type="taxonomic scope" value="Bacteria"/>
</dbReference>
<name>A0A0R1WHJ3_9LACO</name>
<dbReference type="GO" id="GO:0005737">
    <property type="term" value="C:cytoplasm"/>
    <property type="evidence" value="ECO:0007669"/>
    <property type="project" value="TreeGrafter"/>
</dbReference>
<comment type="caution">
    <text evidence="6">The sequence shown here is derived from an EMBL/GenBank/DDBJ whole genome shotgun (WGS) entry which is preliminary data.</text>
</comment>
<dbReference type="PANTHER" id="PTHR13370">
    <property type="entry name" value="RNA METHYLASE-RELATED"/>
    <property type="match status" value="1"/>
</dbReference>
<dbReference type="OrthoDB" id="9800801at2"/>
<dbReference type="EC" id="2.1.1.-" evidence="4"/>
<proteinExistence type="inferred from homology"/>
<dbReference type="InterPro" id="IPR029063">
    <property type="entry name" value="SAM-dependent_MTases_sf"/>
</dbReference>
<dbReference type="AlphaFoldDB" id="A0A0R1WHJ3"/>